<organism evidence="2 3">
    <name type="scientific">Paspalum notatum var. saurae</name>
    <dbReference type="NCBI Taxonomy" id="547442"/>
    <lineage>
        <taxon>Eukaryota</taxon>
        <taxon>Viridiplantae</taxon>
        <taxon>Streptophyta</taxon>
        <taxon>Embryophyta</taxon>
        <taxon>Tracheophyta</taxon>
        <taxon>Spermatophyta</taxon>
        <taxon>Magnoliopsida</taxon>
        <taxon>Liliopsida</taxon>
        <taxon>Poales</taxon>
        <taxon>Poaceae</taxon>
        <taxon>PACMAD clade</taxon>
        <taxon>Panicoideae</taxon>
        <taxon>Andropogonodae</taxon>
        <taxon>Paspaleae</taxon>
        <taxon>Paspalinae</taxon>
        <taxon>Paspalum</taxon>
    </lineage>
</organism>
<dbReference type="Proteomes" id="UP001341281">
    <property type="component" value="Chromosome 06"/>
</dbReference>
<dbReference type="EMBL" id="CP144750">
    <property type="protein sequence ID" value="WVZ80680.1"/>
    <property type="molecule type" value="Genomic_DNA"/>
</dbReference>
<proteinExistence type="predicted"/>
<name>A0AAQ3X158_PASNO</name>
<feature type="region of interest" description="Disordered" evidence="1">
    <location>
        <begin position="1"/>
        <end position="20"/>
    </location>
</feature>
<reference evidence="2 3" key="1">
    <citation type="submission" date="2024-02" db="EMBL/GenBank/DDBJ databases">
        <title>High-quality chromosome-scale genome assembly of Pensacola bahiagrass (Paspalum notatum Flugge var. saurae).</title>
        <authorList>
            <person name="Vega J.M."/>
            <person name="Podio M."/>
            <person name="Orjuela J."/>
            <person name="Siena L.A."/>
            <person name="Pessino S.C."/>
            <person name="Combes M.C."/>
            <person name="Mariac C."/>
            <person name="Albertini E."/>
            <person name="Pupilli F."/>
            <person name="Ortiz J.P.A."/>
            <person name="Leblanc O."/>
        </authorList>
    </citation>
    <scope>NUCLEOTIDE SEQUENCE [LARGE SCALE GENOMIC DNA]</scope>
    <source>
        <strain evidence="2">R1</strain>
        <tissue evidence="2">Leaf</tissue>
    </source>
</reference>
<keyword evidence="3" id="KW-1185">Reference proteome</keyword>
<accession>A0AAQ3X158</accession>
<gene>
    <name evidence="2" type="ORF">U9M48_028137</name>
</gene>
<protein>
    <submittedName>
        <fullName evidence="2">Uncharacterized protein</fullName>
    </submittedName>
</protein>
<dbReference type="AlphaFoldDB" id="A0AAQ3X158"/>
<evidence type="ECO:0000313" key="2">
    <source>
        <dbReference type="EMBL" id="WVZ80680.1"/>
    </source>
</evidence>
<sequence>MTPETLFLPGSGSGSSIPSGVGAEHHEEFFGEEDNSFLWDFCKVAPPNGLKYLVKLLPHVGVDKKVLVKVFGQGVRLLV</sequence>
<evidence type="ECO:0000256" key="1">
    <source>
        <dbReference type="SAM" id="MobiDB-lite"/>
    </source>
</evidence>
<evidence type="ECO:0000313" key="3">
    <source>
        <dbReference type="Proteomes" id="UP001341281"/>
    </source>
</evidence>